<comment type="caution">
    <text evidence="1">The sequence shown here is derived from an EMBL/GenBank/DDBJ whole genome shotgun (WGS) entry which is preliminary data.</text>
</comment>
<evidence type="ECO:0008006" key="3">
    <source>
        <dbReference type="Google" id="ProtNLM"/>
    </source>
</evidence>
<keyword evidence="2" id="KW-1185">Reference proteome</keyword>
<dbReference type="AlphaFoldDB" id="A0A317CFB8"/>
<protein>
    <recommendedName>
        <fullName evidence="3">CopG family transcriptional regulator</fullName>
    </recommendedName>
</protein>
<dbReference type="Proteomes" id="UP000245539">
    <property type="component" value="Unassembled WGS sequence"/>
</dbReference>
<dbReference type="Pfam" id="PF19891">
    <property type="entry name" value="DUF6364"/>
    <property type="match status" value="1"/>
</dbReference>
<dbReference type="EMBL" id="QGKM01000028">
    <property type="protein sequence ID" value="PWQ97097.1"/>
    <property type="molecule type" value="Genomic_DNA"/>
</dbReference>
<accession>A0A317CFB8</accession>
<proteinExistence type="predicted"/>
<dbReference type="RefSeq" id="WP_109837726.1">
    <property type="nucleotide sequence ID" value="NZ_QGKM01000028.1"/>
</dbReference>
<gene>
    <name evidence="1" type="ORF">DKW60_11085</name>
</gene>
<evidence type="ECO:0000313" key="1">
    <source>
        <dbReference type="EMBL" id="PWQ97097.1"/>
    </source>
</evidence>
<dbReference type="InterPro" id="IPR045944">
    <property type="entry name" value="DUF6364"/>
</dbReference>
<organism evidence="1 2">
    <name type="scientific">Leucothrix pacifica</name>
    <dbReference type="NCBI Taxonomy" id="1247513"/>
    <lineage>
        <taxon>Bacteria</taxon>
        <taxon>Pseudomonadati</taxon>
        <taxon>Pseudomonadota</taxon>
        <taxon>Gammaproteobacteria</taxon>
        <taxon>Thiotrichales</taxon>
        <taxon>Thiotrichaceae</taxon>
        <taxon>Leucothrix</taxon>
    </lineage>
</organism>
<dbReference type="OrthoDB" id="5785332at2"/>
<reference evidence="1 2" key="1">
    <citation type="submission" date="2018-05" db="EMBL/GenBank/DDBJ databases">
        <title>Leucothrix arctica sp. nov., isolated from Arctic seawater.</title>
        <authorList>
            <person name="Choi A."/>
            <person name="Baek K."/>
        </authorList>
    </citation>
    <scope>NUCLEOTIDE SEQUENCE [LARGE SCALE GENOMIC DNA]</scope>
    <source>
        <strain evidence="1 2">JCM 18388</strain>
    </source>
</reference>
<evidence type="ECO:0000313" key="2">
    <source>
        <dbReference type="Proteomes" id="UP000245539"/>
    </source>
</evidence>
<sequence length="81" mass="9546">METQKLTVRLSQDDLQFLKQFAFDHKLTVTELIRRQLASLRRQSNAEISPLLQPITGILPQNIDLSEARKEYHDYLLDKHQ</sequence>
<name>A0A317CFB8_9GAMM</name>